<evidence type="ECO:0000313" key="3">
    <source>
        <dbReference type="Proteomes" id="UP000186040"/>
    </source>
</evidence>
<feature type="transmembrane region" description="Helical" evidence="1">
    <location>
        <begin position="647"/>
        <end position="664"/>
    </location>
</feature>
<evidence type="ECO:0000313" key="2">
    <source>
        <dbReference type="EMBL" id="OLR90965.1"/>
    </source>
</evidence>
<proteinExistence type="predicted"/>
<keyword evidence="3" id="KW-1185">Reference proteome</keyword>
<comment type="caution">
    <text evidence="2">The sequence shown here is derived from an EMBL/GenBank/DDBJ whole genome shotgun (WGS) entry which is preliminary data.</text>
</comment>
<dbReference type="RefSeq" id="WP_075977638.1">
    <property type="nucleotide sequence ID" value="NZ_MKQR01000026.1"/>
</dbReference>
<feature type="transmembrane region" description="Helical" evidence="1">
    <location>
        <begin position="709"/>
        <end position="729"/>
    </location>
</feature>
<accession>A0A1Q9LG35</accession>
<reference evidence="2 3" key="1">
    <citation type="submission" date="2016-10" db="EMBL/GenBank/DDBJ databases">
        <title>The Draft Genome Sequence of Actinokineospora bangkokensis 44EHWT reveals the biosynthetic pathway of antifungal compounds Thailandins with unusual extender unit butylmalonyl-CoA.</title>
        <authorList>
            <person name="Greule A."/>
            <person name="Intra B."/>
            <person name="Flemming S."/>
            <person name="Rommel M.G."/>
            <person name="Panbangred W."/>
            <person name="Bechthold A."/>
        </authorList>
    </citation>
    <scope>NUCLEOTIDE SEQUENCE [LARGE SCALE GENOMIC DNA]</scope>
    <source>
        <strain evidence="2 3">44EHW</strain>
    </source>
</reference>
<dbReference type="Proteomes" id="UP000186040">
    <property type="component" value="Unassembled WGS sequence"/>
</dbReference>
<dbReference type="EMBL" id="MKQR01000026">
    <property type="protein sequence ID" value="OLR90965.1"/>
    <property type="molecule type" value="Genomic_DNA"/>
</dbReference>
<keyword evidence="1" id="KW-0812">Transmembrane</keyword>
<protein>
    <recommendedName>
        <fullName evidence="4">Oxidoreductase</fullName>
    </recommendedName>
</protein>
<dbReference type="STRING" id="1193682.BJP25_30925"/>
<evidence type="ECO:0008006" key="4">
    <source>
        <dbReference type="Google" id="ProtNLM"/>
    </source>
</evidence>
<organism evidence="2 3">
    <name type="scientific">Actinokineospora bangkokensis</name>
    <dbReference type="NCBI Taxonomy" id="1193682"/>
    <lineage>
        <taxon>Bacteria</taxon>
        <taxon>Bacillati</taxon>
        <taxon>Actinomycetota</taxon>
        <taxon>Actinomycetes</taxon>
        <taxon>Pseudonocardiales</taxon>
        <taxon>Pseudonocardiaceae</taxon>
        <taxon>Actinokineospora</taxon>
    </lineage>
</organism>
<keyword evidence="1" id="KW-0472">Membrane</keyword>
<name>A0A1Q9LG35_9PSEU</name>
<feature type="transmembrane region" description="Helical" evidence="1">
    <location>
        <begin position="403"/>
        <end position="423"/>
    </location>
</feature>
<dbReference type="AlphaFoldDB" id="A0A1Q9LG35"/>
<keyword evidence="1" id="KW-1133">Transmembrane helix</keyword>
<sequence>MADDVRIGFDPHDPDPPASARLAAAEVVRRVTEQPDERGVLRRRRSTIPVVRIADRHVTGLLDLRGVESPYLLEFTRCRFDEAPDLRQARIAGVEFSGCALPGLRARNLTSDNDVRFAQRTAVRGTIDLTDAQVRGSLVLSGCRITADPGEPALHADRLQLVGALLAARLETTGEVRVPGLRCGGNVNLAGALLRNPTGFALNGNGLQTSGNLYLNADPAGTPFRAVGQVFLPSAKVDSDFSMRGAALSPRTEPVPQVVADDPFFDANATLVADRCRVEGNVNLDRGFASTGTVRIVNATVGGSLRFNHALVDLSGGHPQEELFTERVGGTRPGAPFPDRAVHLDGTQIRGGLDAREARFAGQVRLVDVTVQATALFDGSVLNNRDGDAVEGRRFTCGGNLNLRGVLVFGSVLLPGATVAANLDLRGSRLLRPGHFPDGTTKPLLDLRVARIGRDLICAADGPTPFAASGEIRARRAEVGRMANFAGAELGAGRTTVALNAFGVRTLELDVRVRSVPRGRIDLRYAECATLGDNGTFWRAEGGIDLEDFRYDALSTPIGLDDDAAVAERLSWMRAAMFGVYRPGPYDQFAAVLRASGTEELAARVLVEKQRLRYRALADGARLGPGVRLWSLLQRLMVGYGYRPARALAWLLVFLVLGSVWFGAHDAPEIANTDDQIHWNPVLYTLDLLVPIVDFGHKNKWAVAGASQWISASLIALGWVLATTVAAGVTRTLRRST</sequence>
<gene>
    <name evidence="2" type="ORF">BJP25_30925</name>
</gene>
<evidence type="ECO:0000256" key="1">
    <source>
        <dbReference type="SAM" id="Phobius"/>
    </source>
</evidence>